<dbReference type="InterPro" id="IPR050468">
    <property type="entry name" value="Cuticle_Struct_Prot"/>
</dbReference>
<evidence type="ECO:0000256" key="1">
    <source>
        <dbReference type="ARBA" id="ARBA00022460"/>
    </source>
</evidence>
<dbReference type="InterPro" id="IPR000618">
    <property type="entry name" value="Insect_cuticle"/>
</dbReference>
<proteinExistence type="predicted"/>
<dbReference type="PROSITE" id="PS51155">
    <property type="entry name" value="CHIT_BIND_RR_2"/>
    <property type="match status" value="1"/>
</dbReference>
<organism evidence="3 4">
    <name type="scientific">Euroglyphus maynei</name>
    <name type="common">Mayne's house dust mite</name>
    <dbReference type="NCBI Taxonomy" id="6958"/>
    <lineage>
        <taxon>Eukaryota</taxon>
        <taxon>Metazoa</taxon>
        <taxon>Ecdysozoa</taxon>
        <taxon>Arthropoda</taxon>
        <taxon>Chelicerata</taxon>
        <taxon>Arachnida</taxon>
        <taxon>Acari</taxon>
        <taxon>Acariformes</taxon>
        <taxon>Sarcoptiformes</taxon>
        <taxon>Astigmata</taxon>
        <taxon>Psoroptidia</taxon>
        <taxon>Analgoidea</taxon>
        <taxon>Pyroglyphidae</taxon>
        <taxon>Pyroglyphinae</taxon>
        <taxon>Euroglyphus</taxon>
    </lineage>
</organism>
<dbReference type="OrthoDB" id="6362401at2759"/>
<dbReference type="GO" id="GO:0008010">
    <property type="term" value="F:structural constituent of chitin-based larval cuticle"/>
    <property type="evidence" value="ECO:0007669"/>
    <property type="project" value="TreeGrafter"/>
</dbReference>
<dbReference type="EMBL" id="MUJZ01052251">
    <property type="protein sequence ID" value="OTF73300.1"/>
    <property type="molecule type" value="Genomic_DNA"/>
</dbReference>
<reference evidence="3 4" key="1">
    <citation type="submission" date="2017-03" db="EMBL/GenBank/DDBJ databases">
        <title>Genome Survey of Euroglyphus maynei.</title>
        <authorList>
            <person name="Arlian L.G."/>
            <person name="Morgan M.S."/>
            <person name="Rider S.D."/>
        </authorList>
    </citation>
    <scope>NUCLEOTIDE SEQUENCE [LARGE SCALE GENOMIC DNA]</scope>
    <source>
        <strain evidence="3">Arlian Lab</strain>
        <tissue evidence="3">Whole body</tissue>
    </source>
</reference>
<feature type="non-terminal residue" evidence="3">
    <location>
        <position position="116"/>
    </location>
</feature>
<dbReference type="PROSITE" id="PS00233">
    <property type="entry name" value="CHIT_BIND_RR_1"/>
    <property type="match status" value="1"/>
</dbReference>
<sequence length="116" mass="12452">MNQIFIVKKIISSSANDDGSGTTRSETGDANGQITGFYIIKGLDGQDRRVDYIADENGFRAQVTTSEMGTVSHEPDSAAYLSNAPSAESLQALWEQAGGNREQYFTLANLPNSIGT</sequence>
<dbReference type="PANTHER" id="PTHR10380">
    <property type="entry name" value="CUTICLE PROTEIN"/>
    <property type="match status" value="1"/>
</dbReference>
<comment type="caution">
    <text evidence="3">The sequence shown here is derived from an EMBL/GenBank/DDBJ whole genome shotgun (WGS) entry which is preliminary data.</text>
</comment>
<accession>A0A1Y3AXR1</accession>
<keyword evidence="4" id="KW-1185">Reference proteome</keyword>
<dbReference type="InterPro" id="IPR031311">
    <property type="entry name" value="CHIT_BIND_RR_consensus"/>
</dbReference>
<dbReference type="PANTHER" id="PTHR10380:SF235">
    <property type="entry name" value="CUTICULAR PROTEIN 73D, ISOFORM B"/>
    <property type="match status" value="1"/>
</dbReference>
<dbReference type="GO" id="GO:0062129">
    <property type="term" value="C:chitin-based extracellular matrix"/>
    <property type="evidence" value="ECO:0007669"/>
    <property type="project" value="TreeGrafter"/>
</dbReference>
<protein>
    <submittedName>
        <fullName evidence="3">Cuticle protein viking-like protein</fullName>
    </submittedName>
</protein>
<dbReference type="Proteomes" id="UP000194236">
    <property type="component" value="Unassembled WGS sequence"/>
</dbReference>
<evidence type="ECO:0000313" key="4">
    <source>
        <dbReference type="Proteomes" id="UP000194236"/>
    </source>
</evidence>
<dbReference type="Pfam" id="PF00379">
    <property type="entry name" value="Chitin_bind_4"/>
    <property type="match status" value="1"/>
</dbReference>
<evidence type="ECO:0000256" key="2">
    <source>
        <dbReference type="PROSITE-ProRule" id="PRU00497"/>
    </source>
</evidence>
<gene>
    <name evidence="3" type="ORF">BLA29_014350</name>
</gene>
<dbReference type="AlphaFoldDB" id="A0A1Y3AXR1"/>
<name>A0A1Y3AXR1_EURMA</name>
<evidence type="ECO:0000313" key="3">
    <source>
        <dbReference type="EMBL" id="OTF73300.1"/>
    </source>
</evidence>
<keyword evidence="1 2" id="KW-0193">Cuticle</keyword>